<dbReference type="RefSeq" id="WP_344896889.1">
    <property type="nucleotide sequence ID" value="NZ_BAAAZP010000238.1"/>
</dbReference>
<evidence type="ECO:0000313" key="3">
    <source>
        <dbReference type="Proteomes" id="UP001500902"/>
    </source>
</evidence>
<accession>A0ABP7EMV5</accession>
<comment type="caution">
    <text evidence="2">The sequence shown here is derived from an EMBL/GenBank/DDBJ whole genome shotgun (WGS) entry which is preliminary data.</text>
</comment>
<dbReference type="EMBL" id="BAAAZP010000238">
    <property type="protein sequence ID" value="GAA3719226.1"/>
    <property type="molecule type" value="Genomic_DNA"/>
</dbReference>
<name>A0ABP7EMV5_9ACTN</name>
<dbReference type="Proteomes" id="UP001500902">
    <property type="component" value="Unassembled WGS sequence"/>
</dbReference>
<feature type="region of interest" description="Disordered" evidence="1">
    <location>
        <begin position="1"/>
        <end position="25"/>
    </location>
</feature>
<reference evidence="3" key="1">
    <citation type="journal article" date="2019" name="Int. J. Syst. Evol. Microbiol.">
        <title>The Global Catalogue of Microorganisms (GCM) 10K type strain sequencing project: providing services to taxonomists for standard genome sequencing and annotation.</title>
        <authorList>
            <consortium name="The Broad Institute Genomics Platform"/>
            <consortium name="The Broad Institute Genome Sequencing Center for Infectious Disease"/>
            <person name="Wu L."/>
            <person name="Ma J."/>
        </authorList>
    </citation>
    <scope>NUCLEOTIDE SEQUENCE [LARGE SCALE GENOMIC DNA]</scope>
    <source>
        <strain evidence="3">JCM 16904</strain>
    </source>
</reference>
<keyword evidence="3" id="KW-1185">Reference proteome</keyword>
<gene>
    <name evidence="2" type="ORF">GCM10022224_101360</name>
</gene>
<evidence type="ECO:0000256" key="1">
    <source>
        <dbReference type="SAM" id="MobiDB-lite"/>
    </source>
</evidence>
<evidence type="ECO:0008006" key="4">
    <source>
        <dbReference type="Google" id="ProtNLM"/>
    </source>
</evidence>
<proteinExistence type="predicted"/>
<protein>
    <recommendedName>
        <fullName evidence="4">Excreted virulence factor EspC, type VII ESX diderm</fullName>
    </recommendedName>
</protein>
<sequence length="155" mass="16563">MALELDPDWPGLADEDETADRYEDRPRIREIAQAMHGLRDKLTTYSGVPVDEFVTAPGDPVPAPILPSGAGSLPDLQRHGALSQRELGEWNTAMEYSFSITSAYSALLGDPGTMSGTYAMLAESAQKTFDALLDIADASQTADEAAQAGIPGYET</sequence>
<organism evidence="2 3">
    <name type="scientific">Nonomuraea antimicrobica</name>
    <dbReference type="NCBI Taxonomy" id="561173"/>
    <lineage>
        <taxon>Bacteria</taxon>
        <taxon>Bacillati</taxon>
        <taxon>Actinomycetota</taxon>
        <taxon>Actinomycetes</taxon>
        <taxon>Streptosporangiales</taxon>
        <taxon>Streptosporangiaceae</taxon>
        <taxon>Nonomuraea</taxon>
    </lineage>
</organism>
<evidence type="ECO:0000313" key="2">
    <source>
        <dbReference type="EMBL" id="GAA3719226.1"/>
    </source>
</evidence>